<comment type="caution">
    <text evidence="2">The sequence shown here is derived from an EMBL/GenBank/DDBJ whole genome shotgun (WGS) entry which is preliminary data.</text>
</comment>
<keyword evidence="1" id="KW-0472">Membrane</keyword>
<proteinExistence type="predicted"/>
<keyword evidence="1" id="KW-1133">Transmembrane helix</keyword>
<reference evidence="3" key="1">
    <citation type="journal article" date="2019" name="Int. J. Syst. Evol. Microbiol.">
        <title>The Global Catalogue of Microorganisms (GCM) 10K type strain sequencing project: providing services to taxonomists for standard genome sequencing and annotation.</title>
        <authorList>
            <consortium name="The Broad Institute Genomics Platform"/>
            <consortium name="The Broad Institute Genome Sequencing Center for Infectious Disease"/>
            <person name="Wu L."/>
            <person name="Ma J."/>
        </authorList>
    </citation>
    <scope>NUCLEOTIDE SEQUENCE [LARGE SCALE GENOMIC DNA]</scope>
    <source>
        <strain evidence="3">JCM 14370</strain>
    </source>
</reference>
<dbReference type="Proteomes" id="UP000632222">
    <property type="component" value="Unassembled WGS sequence"/>
</dbReference>
<feature type="transmembrane region" description="Helical" evidence="1">
    <location>
        <begin position="12"/>
        <end position="32"/>
    </location>
</feature>
<gene>
    <name evidence="2" type="ORF">GCM10008938_45960</name>
</gene>
<organism evidence="2 3">
    <name type="scientific">Deinococcus roseus</name>
    <dbReference type="NCBI Taxonomy" id="392414"/>
    <lineage>
        <taxon>Bacteria</taxon>
        <taxon>Thermotogati</taxon>
        <taxon>Deinococcota</taxon>
        <taxon>Deinococci</taxon>
        <taxon>Deinococcales</taxon>
        <taxon>Deinococcaceae</taxon>
        <taxon>Deinococcus</taxon>
    </lineage>
</organism>
<keyword evidence="3" id="KW-1185">Reference proteome</keyword>
<evidence type="ECO:0000313" key="2">
    <source>
        <dbReference type="EMBL" id="GGJ54687.1"/>
    </source>
</evidence>
<name>A0ABQ2DDY1_9DEIO</name>
<sequence length="73" mass="8334">MDPECRALPEGALSFILGHHVFLMIVCVLSPTRIPGMYNGPMDLEQKERLMHLLIQRANQYSKGLLWLALWGI</sequence>
<evidence type="ECO:0000256" key="1">
    <source>
        <dbReference type="SAM" id="Phobius"/>
    </source>
</evidence>
<evidence type="ECO:0008006" key="4">
    <source>
        <dbReference type="Google" id="ProtNLM"/>
    </source>
</evidence>
<protein>
    <recommendedName>
        <fullName evidence="4">Transposase</fullName>
    </recommendedName>
</protein>
<evidence type="ECO:0000313" key="3">
    <source>
        <dbReference type="Proteomes" id="UP000632222"/>
    </source>
</evidence>
<dbReference type="EMBL" id="BMOD01000030">
    <property type="protein sequence ID" value="GGJ54687.1"/>
    <property type="molecule type" value="Genomic_DNA"/>
</dbReference>
<keyword evidence="1" id="KW-0812">Transmembrane</keyword>
<accession>A0ABQ2DDY1</accession>